<dbReference type="AlphaFoldDB" id="A0A6L6JH12"/>
<dbReference type="Proteomes" id="UP000478183">
    <property type="component" value="Unassembled WGS sequence"/>
</dbReference>
<accession>A0A6L6JH12</accession>
<reference evidence="2 3" key="1">
    <citation type="submission" date="2019-11" db="EMBL/GenBank/DDBJ databases">
        <authorList>
            <person name="Dong K."/>
        </authorList>
    </citation>
    <scope>NUCLEOTIDE SEQUENCE [LARGE SCALE GENOMIC DNA]</scope>
    <source>
        <strain evidence="2 3">NBRC 111993</strain>
    </source>
</reference>
<organism evidence="2 3">
    <name type="scientific">Paracoccus aestuariivivens</name>
    <dbReference type="NCBI Taxonomy" id="1820333"/>
    <lineage>
        <taxon>Bacteria</taxon>
        <taxon>Pseudomonadati</taxon>
        <taxon>Pseudomonadota</taxon>
        <taxon>Alphaproteobacteria</taxon>
        <taxon>Rhodobacterales</taxon>
        <taxon>Paracoccaceae</taxon>
        <taxon>Paracoccus</taxon>
    </lineage>
</organism>
<dbReference type="InterPro" id="IPR006429">
    <property type="entry name" value="Phage_lambda_portal"/>
</dbReference>
<evidence type="ECO:0000256" key="1">
    <source>
        <dbReference type="SAM" id="MobiDB-lite"/>
    </source>
</evidence>
<dbReference type="OrthoDB" id="9770450at2"/>
<proteinExistence type="predicted"/>
<comment type="caution">
    <text evidence="2">The sequence shown here is derived from an EMBL/GenBank/DDBJ whole genome shotgun (WGS) entry which is preliminary data.</text>
</comment>
<dbReference type="GO" id="GO:0019068">
    <property type="term" value="P:virion assembly"/>
    <property type="evidence" value="ECO:0007669"/>
    <property type="project" value="InterPro"/>
</dbReference>
<sequence>MAWPFSSRAAVAPLRSEPKVSRAPDPSSVGVPQLAPRRTPTVALRMFDAGQTDRLTSSWPSAPMPADFIVRRHQRVLVARSREQAANNDYMRGFLRMVRQNIVGPQGIRLQAQSRGTGGKLDTRANDAIEAAFVEWSRSENCDVSGKRSFRVIQGAAATAAARDGEFIIREVWGPDAGPWGYALHILDPQRCPVDYDEDYRRDGSFVRHGVEFNKFGRPLAYLFTTTDEREADYVYGGRSFQRIPASEIIHGFVEDFIGQKRGLPWSATGVCQRSCHSSSFSGRAFFVAAHGASSASFVVERVVGPMVIAA</sequence>
<evidence type="ECO:0000313" key="2">
    <source>
        <dbReference type="EMBL" id="MTH79414.1"/>
    </source>
</evidence>
<dbReference type="EMBL" id="WMIE01000014">
    <property type="protein sequence ID" value="MTH79414.1"/>
    <property type="molecule type" value="Genomic_DNA"/>
</dbReference>
<feature type="non-terminal residue" evidence="2">
    <location>
        <position position="311"/>
    </location>
</feature>
<dbReference type="GO" id="GO:0005198">
    <property type="term" value="F:structural molecule activity"/>
    <property type="evidence" value="ECO:0007669"/>
    <property type="project" value="InterPro"/>
</dbReference>
<evidence type="ECO:0000313" key="3">
    <source>
        <dbReference type="Proteomes" id="UP000478183"/>
    </source>
</evidence>
<name>A0A6L6JH12_9RHOB</name>
<gene>
    <name evidence="2" type="ORF">GL286_16980</name>
</gene>
<keyword evidence="3" id="KW-1185">Reference proteome</keyword>
<feature type="region of interest" description="Disordered" evidence="1">
    <location>
        <begin position="14"/>
        <end position="36"/>
    </location>
</feature>
<protein>
    <submittedName>
        <fullName evidence="2">Phage portal protein</fullName>
    </submittedName>
</protein>
<dbReference type="Pfam" id="PF05136">
    <property type="entry name" value="Phage_portal_2"/>
    <property type="match status" value="1"/>
</dbReference>